<accession>A0A8S4SKY9</accession>
<proteinExistence type="predicted"/>
<dbReference type="OrthoDB" id="425681at2759"/>
<sequence length="119" mass="14413">MLRISWTQKVSNVRGLQRVARSRELLLITKTRKVQYLGHVLRDERYQLFQLIMMGKVEGKRRVKRRKKSWLRNIHEWTIVSHFRGNIVSLGARSREVRLADGQPTVVERHKERERERER</sequence>
<gene>
    <name evidence="1" type="primary">jg27540</name>
    <name evidence="1" type="ORF">PAEG_LOCUS25912</name>
</gene>
<organism evidence="1 2">
    <name type="scientific">Pararge aegeria aegeria</name>
    <dbReference type="NCBI Taxonomy" id="348720"/>
    <lineage>
        <taxon>Eukaryota</taxon>
        <taxon>Metazoa</taxon>
        <taxon>Ecdysozoa</taxon>
        <taxon>Arthropoda</taxon>
        <taxon>Hexapoda</taxon>
        <taxon>Insecta</taxon>
        <taxon>Pterygota</taxon>
        <taxon>Neoptera</taxon>
        <taxon>Endopterygota</taxon>
        <taxon>Lepidoptera</taxon>
        <taxon>Glossata</taxon>
        <taxon>Ditrysia</taxon>
        <taxon>Papilionoidea</taxon>
        <taxon>Nymphalidae</taxon>
        <taxon>Satyrinae</taxon>
        <taxon>Satyrini</taxon>
        <taxon>Parargina</taxon>
        <taxon>Pararge</taxon>
    </lineage>
</organism>
<protein>
    <submittedName>
        <fullName evidence="1">Jg27540 protein</fullName>
    </submittedName>
</protein>
<dbReference type="AlphaFoldDB" id="A0A8S4SKY9"/>
<dbReference type="Proteomes" id="UP000838756">
    <property type="component" value="Unassembled WGS sequence"/>
</dbReference>
<name>A0A8S4SKY9_9NEOP</name>
<comment type="caution">
    <text evidence="1">The sequence shown here is derived from an EMBL/GenBank/DDBJ whole genome shotgun (WGS) entry which is preliminary data.</text>
</comment>
<evidence type="ECO:0000313" key="2">
    <source>
        <dbReference type="Proteomes" id="UP000838756"/>
    </source>
</evidence>
<dbReference type="EMBL" id="CAKXAJ010026350">
    <property type="protein sequence ID" value="CAH2267357.1"/>
    <property type="molecule type" value="Genomic_DNA"/>
</dbReference>
<keyword evidence="2" id="KW-1185">Reference proteome</keyword>
<reference evidence="1" key="1">
    <citation type="submission" date="2022-03" db="EMBL/GenBank/DDBJ databases">
        <authorList>
            <person name="Lindestad O."/>
        </authorList>
    </citation>
    <scope>NUCLEOTIDE SEQUENCE</scope>
</reference>
<evidence type="ECO:0000313" key="1">
    <source>
        <dbReference type="EMBL" id="CAH2267357.1"/>
    </source>
</evidence>